<comment type="caution">
    <text evidence="2">The sequence shown here is derived from an EMBL/GenBank/DDBJ whole genome shotgun (WGS) entry which is preliminary data.</text>
</comment>
<feature type="transmembrane region" description="Helical" evidence="1">
    <location>
        <begin position="124"/>
        <end position="148"/>
    </location>
</feature>
<proteinExistence type="predicted"/>
<reference evidence="2 3" key="1">
    <citation type="submission" date="2024-02" db="EMBL/GenBank/DDBJ databases">
        <authorList>
            <person name="Daric V."/>
            <person name="Darras S."/>
        </authorList>
    </citation>
    <scope>NUCLEOTIDE SEQUENCE [LARGE SCALE GENOMIC DNA]</scope>
</reference>
<accession>A0ABP0FT02</accession>
<evidence type="ECO:0000313" key="3">
    <source>
        <dbReference type="Proteomes" id="UP001642483"/>
    </source>
</evidence>
<organism evidence="2 3">
    <name type="scientific">Clavelina lepadiformis</name>
    <name type="common">Light-bulb sea squirt</name>
    <name type="synonym">Ascidia lepadiformis</name>
    <dbReference type="NCBI Taxonomy" id="159417"/>
    <lineage>
        <taxon>Eukaryota</taxon>
        <taxon>Metazoa</taxon>
        <taxon>Chordata</taxon>
        <taxon>Tunicata</taxon>
        <taxon>Ascidiacea</taxon>
        <taxon>Aplousobranchia</taxon>
        <taxon>Clavelinidae</taxon>
        <taxon>Clavelina</taxon>
    </lineage>
</organism>
<protein>
    <recommendedName>
        <fullName evidence="4">G-protein coupled receptors family 1 profile domain-containing protein</fullName>
    </recommendedName>
</protein>
<feature type="transmembrane region" description="Helical" evidence="1">
    <location>
        <begin position="213"/>
        <end position="235"/>
    </location>
</feature>
<keyword evidence="1" id="KW-1133">Transmembrane helix</keyword>
<evidence type="ECO:0000313" key="2">
    <source>
        <dbReference type="EMBL" id="CAK8682775.1"/>
    </source>
</evidence>
<evidence type="ECO:0008006" key="4">
    <source>
        <dbReference type="Google" id="ProtNLM"/>
    </source>
</evidence>
<feature type="transmembrane region" description="Helical" evidence="1">
    <location>
        <begin position="241"/>
        <end position="263"/>
    </location>
</feature>
<keyword evidence="1" id="KW-0472">Membrane</keyword>
<dbReference type="EMBL" id="CAWYQH010000096">
    <property type="protein sequence ID" value="CAK8682775.1"/>
    <property type="molecule type" value="Genomic_DNA"/>
</dbReference>
<feature type="transmembrane region" description="Helical" evidence="1">
    <location>
        <begin position="77"/>
        <end position="103"/>
    </location>
</feature>
<gene>
    <name evidence="2" type="ORF">CVLEPA_LOCUS13559</name>
</gene>
<dbReference type="Proteomes" id="UP001642483">
    <property type="component" value="Unassembled WGS sequence"/>
</dbReference>
<evidence type="ECO:0000256" key="1">
    <source>
        <dbReference type="SAM" id="Phobius"/>
    </source>
</evidence>
<keyword evidence="1" id="KW-0812">Transmembrane</keyword>
<feature type="transmembrane region" description="Helical" evidence="1">
    <location>
        <begin position="168"/>
        <end position="192"/>
    </location>
</feature>
<keyword evidence="3" id="KW-1185">Reference proteome</keyword>
<feature type="transmembrane region" description="Helical" evidence="1">
    <location>
        <begin position="45"/>
        <end position="71"/>
    </location>
</feature>
<sequence length="284" mass="32176">MEIQKANAINIPQIKEENHSQWRNQSLTTAGLQNKTKKNWRASMINLMTLIAAVFVFIYVGIEVPLIAPVVEPFCAIYLRILVVSYGLALAAIYIALWLRVYWSFYSNKVLTKVVSKVAKVVNWITLAFLCFLVIGNSVTFLTIPPYVTTPKGCTAMNSNSETDKIKWIFLAACTTTFQVLLLYTFIYPLYVQRRKRLERGFDTKSTMLVVKRAAITAAVCVLSDIFASIFAIFYDGPTVDLYHISCSFNLLVNLFGLVLSTVDWREKVMPWRHSVSNQANGQT</sequence>
<name>A0ABP0FT02_CLALP</name>